<organism evidence="1 2">
    <name type="scientific">Vulcanisaeta souniana JCM 11219</name>
    <dbReference type="NCBI Taxonomy" id="1293586"/>
    <lineage>
        <taxon>Archaea</taxon>
        <taxon>Thermoproteota</taxon>
        <taxon>Thermoprotei</taxon>
        <taxon>Thermoproteales</taxon>
        <taxon>Thermoproteaceae</taxon>
        <taxon>Vulcanisaeta</taxon>
    </lineage>
</organism>
<gene>
    <name evidence="1" type="ORF">Vsou_16200</name>
</gene>
<accession>A0ABM8BNL0</accession>
<name>A0ABM8BNL0_9CREN</name>
<evidence type="ECO:0000313" key="2">
    <source>
        <dbReference type="Proteomes" id="UP001060771"/>
    </source>
</evidence>
<protein>
    <submittedName>
        <fullName evidence="1">Uncharacterized protein</fullName>
    </submittedName>
</protein>
<evidence type="ECO:0000313" key="1">
    <source>
        <dbReference type="EMBL" id="BDR92527.1"/>
    </source>
</evidence>
<sequence>MYDEVLYSLRINGKRHSHSNPWFVMHGADTYTVIMGGADDSGS</sequence>
<dbReference type="RefSeq" id="WP_264890693.1">
    <property type="nucleotide sequence ID" value="NZ_AP026830.1"/>
</dbReference>
<dbReference type="GeneID" id="76207167"/>
<dbReference type="EMBL" id="AP026830">
    <property type="protein sequence ID" value="BDR92527.1"/>
    <property type="molecule type" value="Genomic_DNA"/>
</dbReference>
<reference evidence="2" key="1">
    <citation type="submission" date="2022-09" db="EMBL/GenBank/DDBJ databases">
        <title>Complete genome sequence of Vulcanisaeta souniana.</title>
        <authorList>
            <person name="Kato S."/>
            <person name="Itoh T."/>
            <person name="Ohkuma M."/>
        </authorList>
    </citation>
    <scope>NUCLEOTIDE SEQUENCE [LARGE SCALE GENOMIC DNA]</scope>
    <source>
        <strain evidence="2">JCM 11219</strain>
    </source>
</reference>
<keyword evidence="2" id="KW-1185">Reference proteome</keyword>
<dbReference type="Proteomes" id="UP001060771">
    <property type="component" value="Chromosome"/>
</dbReference>
<proteinExistence type="predicted"/>